<dbReference type="Gene3D" id="3.40.50.11050">
    <property type="match status" value="1"/>
</dbReference>
<dbReference type="EMBL" id="CP103300">
    <property type="protein sequence ID" value="UYM14536.1"/>
    <property type="molecule type" value="Genomic_DNA"/>
</dbReference>
<dbReference type="InterPro" id="IPR020974">
    <property type="entry name" value="CPD_dom"/>
</dbReference>
<evidence type="ECO:0000256" key="15">
    <source>
        <dbReference type="ARBA" id="ARBA00022870"/>
    </source>
</evidence>
<dbReference type="Gene3D" id="3.90.550.20">
    <property type="match status" value="1"/>
</dbReference>
<evidence type="ECO:0000256" key="3">
    <source>
        <dbReference type="ARBA" id="ARBA00004613"/>
    </source>
</evidence>
<evidence type="ECO:0000256" key="11">
    <source>
        <dbReference type="ARBA" id="ARBA00022801"/>
    </source>
</evidence>
<organism evidence="22 23">
    <name type="scientific">Endozoicomonas euniceicola</name>
    <dbReference type="NCBI Taxonomy" id="1234143"/>
    <lineage>
        <taxon>Bacteria</taxon>
        <taxon>Pseudomonadati</taxon>
        <taxon>Pseudomonadota</taxon>
        <taxon>Gammaproteobacteria</taxon>
        <taxon>Oceanospirillales</taxon>
        <taxon>Endozoicomonadaceae</taxon>
        <taxon>Endozoicomonas</taxon>
    </lineage>
</organism>
<dbReference type="PROSITE" id="PS51771">
    <property type="entry name" value="CGT_MARTX_CPD"/>
    <property type="match status" value="1"/>
</dbReference>
<dbReference type="InterPro" id="IPR029044">
    <property type="entry name" value="Nucleotide-diphossugar_trans"/>
</dbReference>
<keyword evidence="18" id="KW-0472">Membrane</keyword>
<dbReference type="RefSeq" id="WP_262596066.1">
    <property type="nucleotide sequence ID" value="NZ_CP103300.1"/>
</dbReference>
<evidence type="ECO:0000256" key="1">
    <source>
        <dbReference type="ARBA" id="ARBA00001946"/>
    </source>
</evidence>
<feature type="domain" description="Peptidase C80" evidence="21">
    <location>
        <begin position="480"/>
        <end position="694"/>
    </location>
</feature>
<dbReference type="InterPro" id="IPR024770">
    <property type="entry name" value="TcdA/TcdB_cat"/>
</dbReference>
<keyword evidence="10" id="KW-0677">Repeat</keyword>
<gene>
    <name evidence="22" type="ORF">NX720_16755</name>
</gene>
<evidence type="ECO:0000256" key="19">
    <source>
        <dbReference type="ARBA" id="ARBA00023200"/>
    </source>
</evidence>
<evidence type="ECO:0000256" key="9">
    <source>
        <dbReference type="ARBA" id="ARBA00022723"/>
    </source>
</evidence>
<evidence type="ECO:0000256" key="16">
    <source>
        <dbReference type="ARBA" id="ARBA00023026"/>
    </source>
</evidence>
<evidence type="ECO:0000256" key="13">
    <source>
        <dbReference type="ARBA" id="ARBA00022813"/>
    </source>
</evidence>
<keyword evidence="14" id="KW-0460">Magnesium</keyword>
<keyword evidence="12" id="KW-0788">Thiol protease</keyword>
<sequence>MPNVPAAQKNPLPKKIHFVVIGELTRAQALRIETWAKANPDWSVKLWKDENSYFDRLVLKEMASELLKLDDMRKQVKGQGTPIGNDDWAEKLPESIDDDLDILRDRQQQMAQSINKQVTPGGKTRADAVKEWLISNHGKSENELGEIVKAQQSIYETLKKNGVDIEDSGSQFPFFTVDEKKIYIDTAYTYADFKTAQKLMQLSLLNKYGGLVVDINTFPKINSDVFSEINSDEDTFALFRKMFGDHSSSVVQKEDIGKGFHELEKKARLQALLQRLKSDFITTNALLDEDYLSKLRDYGYGSRAESIIRASEKAPESQYFKPLGTLEMDDEDILMADSGGGNEADFYFLAAHDNTLTVSGVLDEVVLFFKTKPYEDMPGQEWDDAKNRIRKFLMSSIDGSGLTADQEKEYVDEALTAIDKLDSRGFLPPIDPYGDVLGRRSIEREFYSYAMKNTLNPGTPFIYEPDRLKEGIHGVNHAYDIATVDATPYDHKVIIIAGSEPEIIKGGVLLFQRNPDQSSLVLWDKNQQRFIALAGEQRAITENSKITVTAHGSYLKVGGLSASEIADIIAKAVPDGGRVKKIRIDACSVEKFSHLIDPKLDSASQEALGSTFGGSLLRALEKKGISAGVVVTNNKFSRINNFLGNRYSFRVGGKNDHFYAEIILRKPGNSIIETRLVDGELSSKIRPDQSELKVEYTRQTRNSIEVDLSLARDKQGVFDSAMLSDHLRRGSIIIPATLEVIVLAAGKEDFNGKIIALGHPRYAEGVQWVLNEAKEESSCTEWYDKTKKYFGLEIDIMTTMIEMDYLNAPGHVIGTLDLPFQQLKKRIANGQIKVVTGSFEDVGGIIKALHPEPFSYVSQSSDLCRFAPSTRKRRSASTASCRNDPEPFADSLKLLSDDKTQIVLDGQQKDIALVDAPEGSALSKLQQEIKGYRRRVAQAALKPSLGKHSIIALDEASFASAKELASKPDSRAEAFQFIPGKSVLVSADGLVVPLVRGGSVSRVSLVGSPESFAAGLGAQCVGDVVADGRVGQLDALVSSSAQSIREAFPGSRLQDLVAVSDSQRVNTLSSALAARAGTGFTAFDPHGWQGHGKTLRRYWQHDALASHPPQSRSVNADIDRQLQFERLARNFSDWLGSAEVNAHLGPDYTPLLSTLTKTDDQWSMDFIRENTKATRTLQFASAAPAELKTYLDRQNQKVKAPGFRHKLKKLFKPTRTSGYVSEALSLVDSFQMLMIVIQRGKFLEQISKTEGMSDSLYRALVMHSYVNMGMAATQATELVGQVVGLVKDSRPISRILPSETKVVKRVSPGGAGSAKSLSTATRLTRYGKAVKAVRFAGKAVGAAGVGLMAFSTGLTAYEYSQIEDDEIKDLYRSRLIVESVGLAATLFSLVASGPVGAAVAVAVFLGMLIAEAFFADKMKEIEIQRKLQVARQAVEKFNDIYRELNPDSFFPISEENKTRALEAVRKILANPNKSDYGWVNDELKGALYPLGPTVVDRIFKKIKDEFDSDQFEINNNIYDFLNQEGLIPEAHGETADFYFNPATNQTFSVGLKKIDLQGKQLDYGRMFFRHQHFEIKKRGTKVSAVLFPLGDFTDVIYSYVKSDCKAGRRLSFYQCTDGIFNVTGIMPDKIGTVIMPARLDWDFGGEYTEFDDARTIPDSGSRRFFDAIHNSGARIKYYDTETVKGDNPKGNSQSDTVEKGYMIQRLVREESRHTDVLLNLDYEDHDIIFPPKIREPSNTGRGLLYTVNVPDNSKNSYRLIIKDNWSINLKNLENARSASFSLYYHGDREVRCINRYYNLYEGKHCGFSRTDDGFTFKLGGASVYFDIPEDALSEEEKNHYKVMIVDDHAGFKVTPLHKKAPIELLYFISKRPIQESAQRVRYFAKIEAAFNRNEYSYAFRLKPAPKGSTRYLFPDRFVPVILQWEPAKPAWLNRPTKEVRADGSEVYHGLTSFAPGGEHKWERFQLWYDRSNTVEITLCRPEGVEPGHVIPIMGAPETGYYFYNRQLRRLYFDPASALTPLKIKRFNFGQRVGDMSDFYTTPHTFPYEIAGYKVTDDPDNAPEKQLMVMTRAGVWFALDGLKTESGQTERQFKHTPAFISTTLVNYQEALTQVSASDFVTRFLPVNIVDTDNASHLLRSGFYDKKNNVMMTYLVSSIDFYDKGQFEAKCLKDSASGREVVGLKYIDALKQYRLFAKDSISLRQSVTTDCVLITGWGGVYLRLTPELTGPVIKDHSPVHSFRKGNAVYYVMHNSASGALYYATIDRPPADRGNLLVTPLSNLNLLTFGHDDLDARGGKGGFLDIKSLKNGILAYTLNGYILMIPNEALLSGTRLGELPLEAYRFDGWHYGYTDKGQPVRFNAPTANISREYYQLPKDSTIDLTDLDMGVIVGGLYDRHFGKDMIAPENRNRQQASAFLADLKQAVRRVCEQFALDFGEEAPDLVRLPLVHPPKGKPLPAFLTQMDFWFLRSENRLFAANASDSFRIGGDNGNSLMALKGKGDSLPYRFYMNPVSGAPAGHPYCRQNPVVPNLLPEVFRPEVSVPCEDGNNNPEADYFWNNVRQQWEASSEHYLFTLADGNRTLSGLTFINDRQSPEQQQAAYFSLTGDYSSDRHKEVWQRLSGRVSDRLSSGMTSPYREFPKQPLLEIEFVPGGQTGRVYRQAWYDTRDNRLFLGPKNHGDEELVLVGSLNAGSRSGLPERAGALCFNRKKHKVFFIDSHRAIPVHKSAGWSGPYEQGLGRLSNIEVSSDGHALRVYGSAGDDRLTVSDFLLDTLYFDRGKGARRFSASPDRPHDLTLYFDGKGGNDSFSVKFSDLTYCAQVIIKLEMQPAATPPGDNNGQPQRIRIHAPAFQSTLLRDENDLLILDRFDPKGVLRIKQVWTAPLAPLPKPTGIQFNDARFTLDQLRAEVQANQGIYMPPLVVGTGALPSAPVPATPDRPLFIDVAPGFQLVPKKQADTLKLTVQPVSGAVNGTTSMTVEGYRFARGSVRVRQLSKEGGKPASGYYNLDFDDGRGCHNCLSPARSTNQKQTIGGHEFTVLEGPARQDKAKYLAHWNNTVGFPVMGKKQLDDYGQVIDKASPYPVLTLDNPATMDKQPVYSVFYDVDIRELRFVFESTSHRLTVTVWRGQNLVRKGQLNRTNKASLDVLLSSRDSQAMQQRYKVFPFSLSSLKLVARDDNWALESGDYRFHLGAIDDRILAFERLSPSIVTTLSKAMPFDGFVFAGEQANERIKMMELAERLAPSVPRLFDGAKAASPRIDGNGLNNILYIAPEKAIREVYGHNGNDLFLLGDPDQKGGQANTRETINRTPVELNGDAGDDIYDIRSSRNATVTDSQGQHTVILSSGSRSNLRSLEGKKSTRLYLTDLEPEEVQFNLRRKTGGSNLNQTTVDNLGSTGLNDTFVVIPHQGAELAVISLSALDSIYFRGRRYTSDPTGWVTGRNRTLAGPGVNRFGPETPEGKIISGQRLAASLMPAGDKKSRPTRLRVPEANQGSAQIEQHFQQLVQSLAPFNASVMGGEAAFVPGAQNVTSLNMTSPLANTTTLPTT</sequence>
<evidence type="ECO:0000256" key="10">
    <source>
        <dbReference type="ARBA" id="ARBA00022737"/>
    </source>
</evidence>
<dbReference type="Proteomes" id="UP001163255">
    <property type="component" value="Chromosome"/>
</dbReference>
<evidence type="ECO:0000256" key="12">
    <source>
        <dbReference type="ARBA" id="ARBA00022807"/>
    </source>
</evidence>
<keyword evidence="5" id="KW-0964">Secreted</keyword>
<keyword evidence="19" id="KW-1035">Host cytoplasm</keyword>
<keyword evidence="8" id="KW-0808">Transferase</keyword>
<comment type="cofactor">
    <cofactor evidence="1">
        <name>Mg(2+)</name>
        <dbReference type="ChEBI" id="CHEBI:18420"/>
    </cofactor>
</comment>
<comment type="subcellular location">
    <subcellularLocation>
        <location evidence="2">Host cell membrane</location>
    </subcellularLocation>
    <subcellularLocation>
        <location evidence="20">Host cytoplasm</location>
        <location evidence="20">Host cytosol</location>
    </subcellularLocation>
    <subcellularLocation>
        <location evidence="3">Secreted</location>
    </subcellularLocation>
</comment>
<evidence type="ECO:0000256" key="20">
    <source>
        <dbReference type="ARBA" id="ARBA00023586"/>
    </source>
</evidence>
<evidence type="ECO:0000313" key="22">
    <source>
        <dbReference type="EMBL" id="UYM14536.1"/>
    </source>
</evidence>
<keyword evidence="4" id="KW-1032">Host cell membrane</keyword>
<reference evidence="22" key="1">
    <citation type="submission" date="2022-10" db="EMBL/GenBank/DDBJ databases">
        <title>Completed Genome Sequence of two octocoral isolated bacterium, Endozoicomonas euniceicola EF212T and Endozoicomonas gorgoniicola PS125T.</title>
        <authorList>
            <person name="Chiou Y.-J."/>
            <person name="Chen Y.-H."/>
        </authorList>
    </citation>
    <scope>NUCLEOTIDE SEQUENCE</scope>
    <source>
        <strain evidence="22">EF212</strain>
    </source>
</reference>
<keyword evidence="6" id="KW-0800">Toxin</keyword>
<keyword evidence="16" id="KW-0843">Virulence</keyword>
<dbReference type="SUPFAM" id="SSF53448">
    <property type="entry name" value="Nucleotide-diphospho-sugar transferases"/>
    <property type="match status" value="1"/>
</dbReference>
<proteinExistence type="predicted"/>
<dbReference type="Pfam" id="PF11713">
    <property type="entry name" value="Peptidase_C80"/>
    <property type="match status" value="1"/>
</dbReference>
<evidence type="ECO:0000256" key="17">
    <source>
        <dbReference type="ARBA" id="ARBA00023121"/>
    </source>
</evidence>
<evidence type="ECO:0000259" key="21">
    <source>
        <dbReference type="PROSITE" id="PS51771"/>
    </source>
</evidence>
<keyword evidence="7" id="KW-0645">Protease</keyword>
<accession>A0ABY6GR48</accession>
<keyword evidence="9" id="KW-0479">Metal-binding</keyword>
<evidence type="ECO:0000256" key="14">
    <source>
        <dbReference type="ARBA" id="ARBA00022842"/>
    </source>
</evidence>
<evidence type="ECO:0000256" key="2">
    <source>
        <dbReference type="ARBA" id="ARBA00004165"/>
    </source>
</evidence>
<protein>
    <submittedName>
        <fullName evidence="22">C80 family cysteine peptidase</fullName>
    </submittedName>
</protein>
<evidence type="ECO:0000256" key="5">
    <source>
        <dbReference type="ARBA" id="ARBA00022525"/>
    </source>
</evidence>
<keyword evidence="23" id="KW-1185">Reference proteome</keyword>
<keyword evidence="15" id="KW-1043">Host membrane</keyword>
<name>A0ABY6GR48_9GAMM</name>
<evidence type="ECO:0000256" key="6">
    <source>
        <dbReference type="ARBA" id="ARBA00022656"/>
    </source>
</evidence>
<keyword evidence="17" id="KW-0446">Lipid-binding</keyword>
<dbReference type="InterPro" id="IPR038383">
    <property type="entry name" value="CPD_dom_sf"/>
</dbReference>
<keyword evidence="11" id="KW-0378">Hydrolase</keyword>
<evidence type="ECO:0000256" key="18">
    <source>
        <dbReference type="ARBA" id="ARBA00023136"/>
    </source>
</evidence>
<evidence type="ECO:0000313" key="23">
    <source>
        <dbReference type="Proteomes" id="UP001163255"/>
    </source>
</evidence>
<keyword evidence="13" id="KW-0068">Autocatalytic cleavage</keyword>
<evidence type="ECO:0000256" key="4">
    <source>
        <dbReference type="ARBA" id="ARBA00022511"/>
    </source>
</evidence>
<evidence type="ECO:0000256" key="8">
    <source>
        <dbReference type="ARBA" id="ARBA00022679"/>
    </source>
</evidence>
<dbReference type="Pfam" id="PF12919">
    <property type="entry name" value="TcdA_TcdB"/>
    <property type="match status" value="1"/>
</dbReference>
<evidence type="ECO:0000256" key="7">
    <source>
        <dbReference type="ARBA" id="ARBA00022670"/>
    </source>
</evidence>